<sequence>MRVGVETHNQTLCKRSLNWRSPLGSSAWSSGNPEEEAEERLLRVRAN</sequence>
<evidence type="ECO:0000256" key="1">
    <source>
        <dbReference type="SAM" id="MobiDB-lite"/>
    </source>
</evidence>
<evidence type="ECO:0000313" key="2">
    <source>
        <dbReference type="EMBL" id="EDL94445.1"/>
    </source>
</evidence>
<dbReference type="Proteomes" id="UP000234681">
    <property type="component" value="Chromosome 1"/>
</dbReference>
<proteinExistence type="predicted"/>
<protein>
    <submittedName>
        <fullName evidence="2">RCG57647</fullName>
    </submittedName>
</protein>
<dbReference type="EMBL" id="CH473986">
    <property type="protein sequence ID" value="EDL94445.1"/>
    <property type="molecule type" value="Genomic_DNA"/>
</dbReference>
<reference evidence="3" key="1">
    <citation type="submission" date="2005-09" db="EMBL/GenBank/DDBJ databases">
        <authorList>
            <person name="Mural R.J."/>
            <person name="Li P.W."/>
            <person name="Adams M.D."/>
            <person name="Amanatides P.G."/>
            <person name="Baden-Tillson H."/>
            <person name="Barnstead M."/>
            <person name="Chin S.H."/>
            <person name="Dew I."/>
            <person name="Evans C.A."/>
            <person name="Ferriera S."/>
            <person name="Flanigan M."/>
            <person name="Fosler C."/>
            <person name="Glodek A."/>
            <person name="Gu Z."/>
            <person name="Holt R.A."/>
            <person name="Jennings D."/>
            <person name="Kraft C.L."/>
            <person name="Lu F."/>
            <person name="Nguyen T."/>
            <person name="Nusskern D.R."/>
            <person name="Pfannkoch C.M."/>
            <person name="Sitter C."/>
            <person name="Sutton G.G."/>
            <person name="Venter J.C."/>
            <person name="Wang Z."/>
            <person name="Woodage T."/>
            <person name="Zheng X.H."/>
            <person name="Zhong F."/>
        </authorList>
    </citation>
    <scope>NUCLEOTIDE SEQUENCE [LARGE SCALE GENOMIC DNA]</scope>
    <source>
        <strain>BN</strain>
        <strain evidence="3">Sprague-Dawley</strain>
    </source>
</reference>
<name>A6JHX1_RAT</name>
<dbReference type="AlphaFoldDB" id="A6JHX1"/>
<feature type="compositionally biased region" description="Polar residues" evidence="1">
    <location>
        <begin position="23"/>
        <end position="32"/>
    </location>
</feature>
<gene>
    <name evidence="2" type="ORF">rCG_57647</name>
</gene>
<feature type="region of interest" description="Disordered" evidence="1">
    <location>
        <begin position="21"/>
        <end position="47"/>
    </location>
</feature>
<accession>A6JHX1</accession>
<evidence type="ECO:0000313" key="3">
    <source>
        <dbReference type="Proteomes" id="UP000234681"/>
    </source>
</evidence>
<organism evidence="2 3">
    <name type="scientific">Rattus norvegicus</name>
    <name type="common">Rat</name>
    <dbReference type="NCBI Taxonomy" id="10116"/>
    <lineage>
        <taxon>Eukaryota</taxon>
        <taxon>Metazoa</taxon>
        <taxon>Chordata</taxon>
        <taxon>Craniata</taxon>
        <taxon>Vertebrata</taxon>
        <taxon>Euteleostomi</taxon>
        <taxon>Mammalia</taxon>
        <taxon>Eutheria</taxon>
        <taxon>Euarchontoglires</taxon>
        <taxon>Glires</taxon>
        <taxon>Rodentia</taxon>
        <taxon>Myomorpha</taxon>
        <taxon>Muroidea</taxon>
        <taxon>Muridae</taxon>
        <taxon>Murinae</taxon>
        <taxon>Rattus</taxon>
    </lineage>
</organism>